<evidence type="ECO:0000313" key="1">
    <source>
        <dbReference type="EMBL" id="GFY69666.1"/>
    </source>
</evidence>
<proteinExistence type="predicted"/>
<accession>A0A8X7CJM7</accession>
<keyword evidence="2" id="KW-1185">Reference proteome</keyword>
<name>A0A8X7CJM7_9ARAC</name>
<evidence type="ECO:0000313" key="2">
    <source>
        <dbReference type="Proteomes" id="UP000886998"/>
    </source>
</evidence>
<comment type="caution">
    <text evidence="1">The sequence shown here is derived from an EMBL/GenBank/DDBJ whole genome shotgun (WGS) entry which is preliminary data.</text>
</comment>
<dbReference type="AlphaFoldDB" id="A0A8X7CJM7"/>
<protein>
    <submittedName>
        <fullName evidence="1">Uncharacterized protein</fullName>
    </submittedName>
</protein>
<organism evidence="1 2">
    <name type="scientific">Trichonephila inaurata madagascariensis</name>
    <dbReference type="NCBI Taxonomy" id="2747483"/>
    <lineage>
        <taxon>Eukaryota</taxon>
        <taxon>Metazoa</taxon>
        <taxon>Ecdysozoa</taxon>
        <taxon>Arthropoda</taxon>
        <taxon>Chelicerata</taxon>
        <taxon>Arachnida</taxon>
        <taxon>Araneae</taxon>
        <taxon>Araneomorphae</taxon>
        <taxon>Entelegynae</taxon>
        <taxon>Araneoidea</taxon>
        <taxon>Nephilidae</taxon>
        <taxon>Trichonephila</taxon>
        <taxon>Trichonephila inaurata</taxon>
    </lineage>
</organism>
<gene>
    <name evidence="1" type="ORF">TNIN_42801</name>
</gene>
<reference evidence="1" key="1">
    <citation type="submission" date="2020-08" db="EMBL/GenBank/DDBJ databases">
        <title>Multicomponent nature underlies the extraordinary mechanical properties of spider dragline silk.</title>
        <authorList>
            <person name="Kono N."/>
            <person name="Nakamura H."/>
            <person name="Mori M."/>
            <person name="Yoshida Y."/>
            <person name="Ohtoshi R."/>
            <person name="Malay A.D."/>
            <person name="Moran D.A.P."/>
            <person name="Tomita M."/>
            <person name="Numata K."/>
            <person name="Arakawa K."/>
        </authorList>
    </citation>
    <scope>NUCLEOTIDE SEQUENCE</scope>
</reference>
<sequence length="90" mass="10385">MGFGIRFDKIRIRQHVCFKILPTAPPTYGRYLMSKRRHEIRSSPAGDINSLLIFVALEVYFNLFKRKSLNCLSINSNPWNNSLSLLSKIA</sequence>
<dbReference type="EMBL" id="BMAV01017735">
    <property type="protein sequence ID" value="GFY69666.1"/>
    <property type="molecule type" value="Genomic_DNA"/>
</dbReference>
<dbReference type="Proteomes" id="UP000886998">
    <property type="component" value="Unassembled WGS sequence"/>
</dbReference>